<reference evidence="2 3" key="1">
    <citation type="submission" date="2022-10" db="EMBL/GenBank/DDBJ databases">
        <title>The complete genomes of actinobacterial strains from the NBC collection.</title>
        <authorList>
            <person name="Joergensen T.S."/>
            <person name="Alvarez Arevalo M."/>
            <person name="Sterndorff E.B."/>
            <person name="Faurdal D."/>
            <person name="Vuksanovic O."/>
            <person name="Mourched A.-S."/>
            <person name="Charusanti P."/>
            <person name="Shaw S."/>
            <person name="Blin K."/>
            <person name="Weber T."/>
        </authorList>
    </citation>
    <scope>NUCLEOTIDE SEQUENCE [LARGE SCALE GENOMIC DNA]</scope>
    <source>
        <strain evidence="2 3">NBC_00017</strain>
    </source>
</reference>
<dbReference type="RefSeq" id="WP_405506150.1">
    <property type="nucleotide sequence ID" value="NZ_CP108341.1"/>
</dbReference>
<feature type="signal peptide" evidence="1">
    <location>
        <begin position="1"/>
        <end position="30"/>
    </location>
</feature>
<keyword evidence="1" id="KW-0732">Signal</keyword>
<keyword evidence="3" id="KW-1185">Reference proteome</keyword>
<feature type="chain" id="PRO_5047235768" description="Spore-associated protein A" evidence="1">
    <location>
        <begin position="31"/>
        <end position="187"/>
    </location>
</feature>
<organism evidence="2 3">
    <name type="scientific">Streptomyces purpurascens</name>
    <dbReference type="NCBI Taxonomy" id="1924"/>
    <lineage>
        <taxon>Bacteria</taxon>
        <taxon>Bacillati</taxon>
        <taxon>Actinomycetota</taxon>
        <taxon>Actinomycetes</taxon>
        <taxon>Kitasatosporales</taxon>
        <taxon>Streptomycetaceae</taxon>
        <taxon>Streptomyces</taxon>
    </lineage>
</organism>
<name>A0ABZ1MMG8_STREF</name>
<dbReference type="Proteomes" id="UP001621512">
    <property type="component" value="Chromosome"/>
</dbReference>
<dbReference type="EMBL" id="CP108341">
    <property type="protein sequence ID" value="WTW28071.1"/>
    <property type="molecule type" value="Genomic_DNA"/>
</dbReference>
<evidence type="ECO:0008006" key="4">
    <source>
        <dbReference type="Google" id="ProtNLM"/>
    </source>
</evidence>
<evidence type="ECO:0000313" key="3">
    <source>
        <dbReference type="Proteomes" id="UP001621512"/>
    </source>
</evidence>
<evidence type="ECO:0000256" key="1">
    <source>
        <dbReference type="SAM" id="SignalP"/>
    </source>
</evidence>
<sequence>MFTRSVIRTTIVAAALALTAVTATSASANAAANLGVKDPKIVELRDSKGLKMIEGAGGKALLEANAPMAAAAANVCGSGYTISEGAARYGTNATLYLWWNGKYSGSNKLYDKYICGVLFNDTGSARSMGIRLKDNFTDTPHTEDFGTYSTYAGPVYQKRGGCGEAYSYMKSGSQVVVDNTYKMSGCN</sequence>
<accession>A0ABZ1MMG8</accession>
<protein>
    <recommendedName>
        <fullName evidence="4">Spore-associated protein A</fullName>
    </recommendedName>
</protein>
<proteinExistence type="predicted"/>
<gene>
    <name evidence="2" type="ORF">OHU35_19310</name>
</gene>
<evidence type="ECO:0000313" key="2">
    <source>
        <dbReference type="EMBL" id="WTW28071.1"/>
    </source>
</evidence>